<dbReference type="InterPro" id="IPR000515">
    <property type="entry name" value="MetI-like"/>
</dbReference>
<dbReference type="HOGENOM" id="CLU_036879_0_1_11"/>
<dbReference type="KEGG" id="pdo:PSDT_0616"/>
<feature type="transmembrane region" description="Helical" evidence="7">
    <location>
        <begin position="282"/>
        <end position="303"/>
    </location>
</feature>
<evidence type="ECO:0000259" key="8">
    <source>
        <dbReference type="PROSITE" id="PS50928"/>
    </source>
</evidence>
<dbReference type="PATRIC" id="fig|864564.6.peg.682"/>
<evidence type="ECO:0000256" key="4">
    <source>
        <dbReference type="ARBA" id="ARBA00022692"/>
    </source>
</evidence>
<evidence type="ECO:0000256" key="7">
    <source>
        <dbReference type="RuleBase" id="RU363032"/>
    </source>
</evidence>
<protein>
    <submittedName>
        <fullName evidence="9">ABC transporter, permease protein</fullName>
    </submittedName>
</protein>
<keyword evidence="2 7" id="KW-0813">Transport</keyword>
<keyword evidence="6 7" id="KW-0472">Membrane</keyword>
<accession>E6JZH8</accession>
<dbReference type="Gene3D" id="1.10.3720.10">
    <property type="entry name" value="MetI-like"/>
    <property type="match status" value="1"/>
</dbReference>
<dbReference type="GO" id="GO:0071916">
    <property type="term" value="F:dipeptide transmembrane transporter activity"/>
    <property type="evidence" value="ECO:0007669"/>
    <property type="project" value="TreeGrafter"/>
</dbReference>
<evidence type="ECO:0000256" key="3">
    <source>
        <dbReference type="ARBA" id="ARBA00022475"/>
    </source>
</evidence>
<comment type="similarity">
    <text evidence="7">Belongs to the binding-protein-dependent transport system permease family.</text>
</comment>
<keyword evidence="3" id="KW-1003">Cell membrane</keyword>
<gene>
    <name evidence="9" type="ORF">HMPREF0620_1029</name>
</gene>
<dbReference type="Proteomes" id="UP000004946">
    <property type="component" value="Chromosome"/>
</dbReference>
<comment type="subcellular location">
    <subcellularLocation>
        <location evidence="1 7">Cell membrane</location>
        <topology evidence="1 7">Multi-pass membrane protein</topology>
    </subcellularLocation>
</comment>
<evidence type="ECO:0000256" key="1">
    <source>
        <dbReference type="ARBA" id="ARBA00004651"/>
    </source>
</evidence>
<reference evidence="9 10" key="1">
    <citation type="submission" date="2010-12" db="EMBL/GenBank/DDBJ databases">
        <authorList>
            <person name="Muzny D."/>
            <person name="Qin X."/>
            <person name="Buhay C."/>
            <person name="Dugan-Rocha S."/>
            <person name="Ding Y."/>
            <person name="Chen G."/>
            <person name="Hawes A."/>
            <person name="Holder M."/>
            <person name="Jhangiani S."/>
            <person name="Johnson A."/>
            <person name="Khan Z."/>
            <person name="Li Z."/>
            <person name="Liu W."/>
            <person name="Liu X."/>
            <person name="Perez L."/>
            <person name="Shen H."/>
            <person name="Wang Q."/>
            <person name="Watt J."/>
            <person name="Xi L."/>
            <person name="Xin Y."/>
            <person name="Zhou J."/>
            <person name="Deng J."/>
            <person name="Jiang H."/>
            <person name="Liu Y."/>
            <person name="Qu J."/>
            <person name="Song X.-Z."/>
            <person name="Zhang L."/>
            <person name="Villasana D."/>
            <person name="Johnson A."/>
            <person name="Liu J."/>
            <person name="Liyanage D."/>
            <person name="Lorensuhewa L."/>
            <person name="Robinson T."/>
            <person name="Song A."/>
            <person name="Song B.-B."/>
            <person name="Dinh H."/>
            <person name="Thornton R."/>
            <person name="Coyle M."/>
            <person name="Francisco L."/>
            <person name="Jackson L."/>
            <person name="Javaid M."/>
            <person name="Korchina V."/>
            <person name="Kovar C."/>
            <person name="Mata R."/>
            <person name="Mathew T."/>
            <person name="Ngo R."/>
            <person name="Nguyen L."/>
            <person name="Nguyen N."/>
            <person name="Okwuonu G."/>
            <person name="Ongeri F."/>
            <person name="Pham C."/>
            <person name="Simmons D."/>
            <person name="Wilczek-Boney K."/>
            <person name="Hale W."/>
            <person name="Jakkamsetti A."/>
            <person name="Pham P."/>
            <person name="Ruth R."/>
            <person name="San Lucas F."/>
            <person name="Warren J."/>
            <person name="Zhang J."/>
            <person name="Zhao Z."/>
            <person name="Zhou C."/>
            <person name="Zhu D."/>
            <person name="Lee S."/>
            <person name="Bess C."/>
            <person name="Blankenburg K."/>
            <person name="Forbes L."/>
            <person name="Fu Q."/>
            <person name="Gubbala S."/>
            <person name="Hirani K."/>
            <person name="Jayaseelan J.C."/>
            <person name="Lara F."/>
            <person name="Munidasa M."/>
            <person name="Palculict T."/>
            <person name="Patil S."/>
            <person name="Pu L.-L."/>
            <person name="Saada N."/>
            <person name="Tang L."/>
            <person name="Weissenberger G."/>
            <person name="Zhu Y."/>
            <person name="Hemphill L."/>
            <person name="Shang Y."/>
            <person name="Youmans B."/>
            <person name="Ayvaz T."/>
            <person name="Ross M."/>
            <person name="Santibanez J."/>
            <person name="Aqrawi P."/>
            <person name="Gross S."/>
            <person name="Joshi V."/>
            <person name="Fowler G."/>
            <person name="Nazareth L."/>
            <person name="Reid J."/>
            <person name="Worley K."/>
            <person name="Petrosino J."/>
            <person name="Highlander S."/>
            <person name="Gibbs R."/>
        </authorList>
    </citation>
    <scope>NUCLEOTIDE SEQUENCE [LARGE SCALE GENOMIC DNA]</scope>
    <source>
        <strain evidence="9 10">DSM 10105</strain>
    </source>
</reference>
<dbReference type="Pfam" id="PF19300">
    <property type="entry name" value="BPD_transp_1_N"/>
    <property type="match status" value="1"/>
</dbReference>
<keyword evidence="5 7" id="KW-1133">Transmembrane helix</keyword>
<sequence>MLFFLLALFLLSLLLFALLRVLPGDQALLAAGMNSSKEQVARLRQDWGLDRPYPVQYLTWLVGIFRGDLGTSVLTGESVAAQVGQRSQVTFPLILLSLLIAGLIGVPLGLAGAGARKPLAQEVYRMAAIVAASIPALWSGLLLILLFGRGVGLVGLFPVSGFPDQGWASPGRALASLILPAVSVGILTAASIMRYTRSALLDLAQSDAIAMSMAAGMTRRQALARTGLRLALPQLVSVFGLTFAGMVTGVLVVEQLFALPGLSGMLMRDIQNRDLLAAQTEILLLALLFFLVGFLVDVTHSLVDPRLKLGAGDHQEAAR</sequence>
<dbReference type="PANTHER" id="PTHR43163">
    <property type="entry name" value="DIPEPTIDE TRANSPORT SYSTEM PERMEASE PROTEIN DPPB-RELATED"/>
    <property type="match status" value="1"/>
</dbReference>
<organism evidence="9 10">
    <name type="scientific">Parascardovia denticolens DSM 10105 = JCM 12538</name>
    <dbReference type="NCBI Taxonomy" id="864564"/>
    <lineage>
        <taxon>Bacteria</taxon>
        <taxon>Bacillati</taxon>
        <taxon>Actinomycetota</taxon>
        <taxon>Actinomycetes</taxon>
        <taxon>Bifidobacteriales</taxon>
        <taxon>Bifidobacteriaceae</taxon>
        <taxon>Parascardovia</taxon>
    </lineage>
</organism>
<evidence type="ECO:0000313" key="9">
    <source>
        <dbReference type="EMBL" id="EFT84024.1"/>
    </source>
</evidence>
<evidence type="ECO:0000256" key="2">
    <source>
        <dbReference type="ARBA" id="ARBA00022448"/>
    </source>
</evidence>
<feature type="domain" description="ABC transmembrane type-1" evidence="8">
    <location>
        <begin position="87"/>
        <end position="300"/>
    </location>
</feature>
<dbReference type="SUPFAM" id="SSF161098">
    <property type="entry name" value="MetI-like"/>
    <property type="match status" value="1"/>
</dbReference>
<dbReference type="PROSITE" id="PS50928">
    <property type="entry name" value="ABC_TM1"/>
    <property type="match status" value="1"/>
</dbReference>
<evidence type="ECO:0000256" key="5">
    <source>
        <dbReference type="ARBA" id="ARBA00022989"/>
    </source>
</evidence>
<dbReference type="eggNOG" id="COG0601">
    <property type="taxonomic scope" value="Bacteria"/>
</dbReference>
<dbReference type="PANTHER" id="PTHR43163:SF6">
    <property type="entry name" value="DIPEPTIDE TRANSPORT SYSTEM PERMEASE PROTEIN DPPB-RELATED"/>
    <property type="match status" value="1"/>
</dbReference>
<dbReference type="AlphaFoldDB" id="E6JZH8"/>
<dbReference type="InterPro" id="IPR045621">
    <property type="entry name" value="BPD_transp_1_N"/>
</dbReference>
<dbReference type="Pfam" id="PF00528">
    <property type="entry name" value="BPD_transp_1"/>
    <property type="match status" value="1"/>
</dbReference>
<name>E6JZH8_PARDN</name>
<dbReference type="EMBL" id="AEON01000001">
    <property type="protein sequence ID" value="EFT84024.1"/>
    <property type="molecule type" value="Genomic_DNA"/>
</dbReference>
<dbReference type="InterPro" id="IPR035906">
    <property type="entry name" value="MetI-like_sf"/>
</dbReference>
<keyword evidence="10" id="KW-1185">Reference proteome</keyword>
<feature type="transmembrane region" description="Helical" evidence="7">
    <location>
        <begin position="238"/>
        <end position="262"/>
    </location>
</feature>
<dbReference type="GO" id="GO:0005886">
    <property type="term" value="C:plasma membrane"/>
    <property type="evidence" value="ECO:0007669"/>
    <property type="project" value="UniProtKB-SubCell"/>
</dbReference>
<feature type="transmembrane region" description="Helical" evidence="7">
    <location>
        <begin position="127"/>
        <end position="151"/>
    </location>
</feature>
<dbReference type="CDD" id="cd06261">
    <property type="entry name" value="TM_PBP2"/>
    <property type="match status" value="1"/>
</dbReference>
<evidence type="ECO:0000313" key="10">
    <source>
        <dbReference type="Proteomes" id="UP000004946"/>
    </source>
</evidence>
<feature type="transmembrane region" description="Helical" evidence="7">
    <location>
        <begin position="93"/>
        <end position="115"/>
    </location>
</feature>
<evidence type="ECO:0000256" key="6">
    <source>
        <dbReference type="ARBA" id="ARBA00023136"/>
    </source>
</evidence>
<proteinExistence type="inferred from homology"/>
<keyword evidence="4 7" id="KW-0812">Transmembrane</keyword>
<feature type="transmembrane region" description="Helical" evidence="7">
    <location>
        <begin position="171"/>
        <end position="192"/>
    </location>
</feature>
<comment type="caution">
    <text evidence="9">The sequence shown here is derived from an EMBL/GenBank/DDBJ whole genome shotgun (WGS) entry which is preliminary data.</text>
</comment>